<dbReference type="InterPro" id="IPR047057">
    <property type="entry name" value="MerR_fam"/>
</dbReference>
<dbReference type="SMART" id="SM00422">
    <property type="entry name" value="HTH_MERR"/>
    <property type="match status" value="1"/>
</dbReference>
<reference evidence="3 4" key="1">
    <citation type="submission" date="2023-02" db="EMBL/GenBank/DDBJ databases">
        <authorList>
            <person name="Mo P."/>
        </authorList>
    </citation>
    <scope>NUCLEOTIDE SEQUENCE [LARGE SCALE GENOMIC DNA]</scope>
    <source>
        <strain evidence="3 4">HUAS 3</strain>
    </source>
</reference>
<sequence length="247" mass="27608">MRNGGGWSTRELAEIAGTTLKAVRHYHRIGLLEEPERAVNGYKQYQTRHLVRLLRIRRLADLGVPLADIAAVESSVEGAEQTFRALDAELAASIERQQRIREELAGILRQPDRTDLPPGFGHLAGDLSEAERAFLLVCSRVLDPQVLDTLRETYTSTPTAAGKDLDALTEDASEETRQNLAERLAPDIDRDRQKHPRLRELAEQGAAGRGPRNWLVFLRAVVELYNPAQIDVLQRVNVILDRDEPGG</sequence>
<dbReference type="PANTHER" id="PTHR30204:SF93">
    <property type="entry name" value="HTH MERR-TYPE DOMAIN-CONTAINING PROTEIN"/>
    <property type="match status" value="1"/>
</dbReference>
<dbReference type="Pfam" id="PF13411">
    <property type="entry name" value="MerR_1"/>
    <property type="match status" value="1"/>
</dbReference>
<feature type="domain" description="HTH merR-type" evidence="2">
    <location>
        <begin position="6"/>
        <end position="75"/>
    </location>
</feature>
<dbReference type="RefSeq" id="WP_275033419.1">
    <property type="nucleotide sequence ID" value="NZ_CP118615.1"/>
</dbReference>
<dbReference type="PROSITE" id="PS50937">
    <property type="entry name" value="HTH_MERR_2"/>
    <property type="match status" value="1"/>
</dbReference>
<dbReference type="InterPro" id="IPR000551">
    <property type="entry name" value="MerR-type_HTH_dom"/>
</dbReference>
<accession>A0ABY7ZU56</accession>
<evidence type="ECO:0000313" key="3">
    <source>
        <dbReference type="EMBL" id="WDZ86584.1"/>
    </source>
</evidence>
<keyword evidence="1" id="KW-0238">DNA-binding</keyword>
<dbReference type="EMBL" id="CP118615">
    <property type="protein sequence ID" value="WDZ86584.1"/>
    <property type="molecule type" value="Genomic_DNA"/>
</dbReference>
<proteinExistence type="predicted"/>
<protein>
    <submittedName>
        <fullName evidence="3">MerR family transcriptional regulator</fullName>
    </submittedName>
</protein>
<gene>
    <name evidence="3" type="ORF">PVK37_09395</name>
</gene>
<evidence type="ECO:0000256" key="1">
    <source>
        <dbReference type="ARBA" id="ARBA00023125"/>
    </source>
</evidence>
<organism evidence="3 4">
    <name type="scientific">Micromonospora cathayae</name>
    <dbReference type="NCBI Taxonomy" id="3028804"/>
    <lineage>
        <taxon>Bacteria</taxon>
        <taxon>Bacillati</taxon>
        <taxon>Actinomycetota</taxon>
        <taxon>Actinomycetes</taxon>
        <taxon>Micromonosporales</taxon>
        <taxon>Micromonosporaceae</taxon>
        <taxon>Micromonospora</taxon>
    </lineage>
</organism>
<dbReference type="Proteomes" id="UP001219605">
    <property type="component" value="Chromosome"/>
</dbReference>
<dbReference type="SUPFAM" id="SSF46955">
    <property type="entry name" value="Putative DNA-binding domain"/>
    <property type="match status" value="1"/>
</dbReference>
<dbReference type="PANTHER" id="PTHR30204">
    <property type="entry name" value="REDOX-CYCLING DRUG-SENSING TRANSCRIPTIONAL ACTIVATOR SOXR"/>
    <property type="match status" value="1"/>
</dbReference>
<dbReference type="Gene3D" id="1.10.1660.10">
    <property type="match status" value="1"/>
</dbReference>
<dbReference type="InterPro" id="IPR009061">
    <property type="entry name" value="DNA-bd_dom_put_sf"/>
</dbReference>
<evidence type="ECO:0000259" key="2">
    <source>
        <dbReference type="PROSITE" id="PS50937"/>
    </source>
</evidence>
<keyword evidence="4" id="KW-1185">Reference proteome</keyword>
<dbReference type="CDD" id="cd00592">
    <property type="entry name" value="HTH_MerR-like"/>
    <property type="match status" value="1"/>
</dbReference>
<evidence type="ECO:0000313" key="4">
    <source>
        <dbReference type="Proteomes" id="UP001219605"/>
    </source>
</evidence>
<name>A0ABY7ZU56_9ACTN</name>